<evidence type="ECO:0000313" key="2">
    <source>
        <dbReference type="EMBL" id="KAA1174631.1"/>
    </source>
</evidence>
<protein>
    <recommendedName>
        <fullName evidence="4">Lipoprotein</fullName>
    </recommendedName>
</protein>
<evidence type="ECO:0000256" key="1">
    <source>
        <dbReference type="SAM" id="SignalP"/>
    </source>
</evidence>
<proteinExistence type="predicted"/>
<sequence>MKFATLLPLVTLGFLASCATQPNEVVTDLYSPSKRYHVEIRKCPQVGSLVRGEEVQATVLEAGRVGVCHSSVNVIEQFSVNSPEDQLELKWVSETQLRAWHPKFNPSYGPQTYVFGQNDPVKVIFRPKI</sequence>
<gene>
    <name evidence="2" type="ORF">FP026_29735</name>
</gene>
<evidence type="ECO:0008006" key="4">
    <source>
        <dbReference type="Google" id="ProtNLM"/>
    </source>
</evidence>
<feature type="chain" id="PRO_5022894264" description="Lipoprotein" evidence="1">
    <location>
        <begin position="20"/>
        <end position="129"/>
    </location>
</feature>
<dbReference type="PROSITE" id="PS51257">
    <property type="entry name" value="PROKAR_LIPOPROTEIN"/>
    <property type="match status" value="1"/>
</dbReference>
<reference evidence="2 3" key="1">
    <citation type="submission" date="2019-07" db="EMBL/GenBank/DDBJ databases">
        <title>The Draft Genome Sequence of Rhizobium tropici SARCC-755 Associated with Superior Nodulation on Pigeonpea (Cajanus cajan (L.) Millsp.).</title>
        <authorList>
            <person name="Bopape F.L."/>
            <person name="Hassen A.I."/>
            <person name="Swanevelder Z.H."/>
            <person name="Gwata E.T."/>
        </authorList>
    </citation>
    <scope>NUCLEOTIDE SEQUENCE [LARGE SCALE GENOMIC DNA]</scope>
    <source>
        <strain evidence="2 3">SARCC-755</strain>
    </source>
</reference>
<keyword evidence="1" id="KW-0732">Signal</keyword>
<dbReference type="EMBL" id="VNIP01000022">
    <property type="protein sequence ID" value="KAA1174631.1"/>
    <property type="molecule type" value="Genomic_DNA"/>
</dbReference>
<comment type="caution">
    <text evidence="2">The sequence shown here is derived from an EMBL/GenBank/DDBJ whole genome shotgun (WGS) entry which is preliminary data.</text>
</comment>
<dbReference type="Proteomes" id="UP000323608">
    <property type="component" value="Unassembled WGS sequence"/>
</dbReference>
<dbReference type="OrthoDB" id="8656789at2"/>
<organism evidence="2 3">
    <name type="scientific">Rhizobium tropici</name>
    <dbReference type="NCBI Taxonomy" id="398"/>
    <lineage>
        <taxon>Bacteria</taxon>
        <taxon>Pseudomonadati</taxon>
        <taxon>Pseudomonadota</taxon>
        <taxon>Alphaproteobacteria</taxon>
        <taxon>Hyphomicrobiales</taxon>
        <taxon>Rhizobiaceae</taxon>
        <taxon>Rhizobium/Agrobacterium group</taxon>
        <taxon>Rhizobium</taxon>
    </lineage>
</organism>
<accession>A0A5B0VKT5</accession>
<dbReference type="AlphaFoldDB" id="A0A5B0VKT5"/>
<name>A0A5B0VKT5_RHITR</name>
<evidence type="ECO:0000313" key="3">
    <source>
        <dbReference type="Proteomes" id="UP000323608"/>
    </source>
</evidence>
<feature type="signal peptide" evidence="1">
    <location>
        <begin position="1"/>
        <end position="19"/>
    </location>
</feature>